<dbReference type="AlphaFoldDB" id="A0AAD7GXC9"/>
<comment type="caution">
    <text evidence="2">The sequence shown here is derived from an EMBL/GenBank/DDBJ whole genome shotgun (WGS) entry which is preliminary data.</text>
</comment>
<organism evidence="2 3">
    <name type="scientific">Mycena metata</name>
    <dbReference type="NCBI Taxonomy" id="1033252"/>
    <lineage>
        <taxon>Eukaryota</taxon>
        <taxon>Fungi</taxon>
        <taxon>Dikarya</taxon>
        <taxon>Basidiomycota</taxon>
        <taxon>Agaricomycotina</taxon>
        <taxon>Agaricomycetes</taxon>
        <taxon>Agaricomycetidae</taxon>
        <taxon>Agaricales</taxon>
        <taxon>Marasmiineae</taxon>
        <taxon>Mycenaceae</taxon>
        <taxon>Mycena</taxon>
    </lineage>
</organism>
<protein>
    <submittedName>
        <fullName evidence="2">Uncharacterized protein</fullName>
    </submittedName>
</protein>
<feature type="region of interest" description="Disordered" evidence="1">
    <location>
        <begin position="316"/>
        <end position="362"/>
    </location>
</feature>
<name>A0AAD7GXC9_9AGAR</name>
<feature type="compositionally biased region" description="Basic residues" evidence="1">
    <location>
        <begin position="329"/>
        <end position="349"/>
    </location>
</feature>
<feature type="compositionally biased region" description="Low complexity" evidence="1">
    <location>
        <begin position="316"/>
        <end position="328"/>
    </location>
</feature>
<dbReference type="Proteomes" id="UP001215598">
    <property type="component" value="Unassembled WGS sequence"/>
</dbReference>
<dbReference type="EMBL" id="JARKIB010000443">
    <property type="protein sequence ID" value="KAJ7707277.1"/>
    <property type="molecule type" value="Genomic_DNA"/>
</dbReference>
<evidence type="ECO:0000256" key="1">
    <source>
        <dbReference type="SAM" id="MobiDB-lite"/>
    </source>
</evidence>
<accession>A0AAD7GXC9</accession>
<proteinExistence type="predicted"/>
<keyword evidence="3" id="KW-1185">Reference proteome</keyword>
<gene>
    <name evidence="2" type="ORF">B0H16DRAFT_1481572</name>
</gene>
<sequence length="362" mass="40701">MPAPTWTTPAQFDLLSTHMPEYIVRQAQKKVHKFWPIVWEAFFRDYPVDGMLGIDKATATPAEWQTLQTAILAKKEASLDSWTRMETNALFNGRATRRRAHCATEIFQKRNHDLVMQESAKRGHDELNKEHMAVDGEELDAQEQRTKEARVERMRMRNVVVKELFAQAPQWERAEIEDAVRAEKESLSQVTEQLPAGLSFQGRQVYQSGLATDESSDVMETVLKTVGEKTGWFSFAIWGGPNPRHDGELSLKCAVYGNTPAGNNFIAQHANYDEGILLPFQQFLHRCFLNGAVHPPVQPPADVTALDGLITMAAGAEAPSPAEKPAAKAVKKTSKQANRKAPPKRMRKPKAAEPYRHRPLLL</sequence>
<reference evidence="2" key="1">
    <citation type="submission" date="2023-03" db="EMBL/GenBank/DDBJ databases">
        <title>Massive genome expansion in bonnet fungi (Mycena s.s.) driven by repeated elements and novel gene families across ecological guilds.</title>
        <authorList>
            <consortium name="Lawrence Berkeley National Laboratory"/>
            <person name="Harder C.B."/>
            <person name="Miyauchi S."/>
            <person name="Viragh M."/>
            <person name="Kuo A."/>
            <person name="Thoen E."/>
            <person name="Andreopoulos B."/>
            <person name="Lu D."/>
            <person name="Skrede I."/>
            <person name="Drula E."/>
            <person name="Henrissat B."/>
            <person name="Morin E."/>
            <person name="Kohler A."/>
            <person name="Barry K."/>
            <person name="LaButti K."/>
            <person name="Morin E."/>
            <person name="Salamov A."/>
            <person name="Lipzen A."/>
            <person name="Mereny Z."/>
            <person name="Hegedus B."/>
            <person name="Baldrian P."/>
            <person name="Stursova M."/>
            <person name="Weitz H."/>
            <person name="Taylor A."/>
            <person name="Grigoriev I.V."/>
            <person name="Nagy L.G."/>
            <person name="Martin F."/>
            <person name="Kauserud H."/>
        </authorList>
    </citation>
    <scope>NUCLEOTIDE SEQUENCE</scope>
    <source>
        <strain evidence="2">CBHHK182m</strain>
    </source>
</reference>
<evidence type="ECO:0000313" key="3">
    <source>
        <dbReference type="Proteomes" id="UP001215598"/>
    </source>
</evidence>
<evidence type="ECO:0000313" key="2">
    <source>
        <dbReference type="EMBL" id="KAJ7707277.1"/>
    </source>
</evidence>